<dbReference type="AlphaFoldDB" id="A0A229P104"/>
<dbReference type="PIRSF" id="PIRSF029895">
    <property type="entry name" value="SpoIV"/>
    <property type="match status" value="1"/>
</dbReference>
<dbReference type="NCBIfam" id="TIGR02876">
    <property type="entry name" value="spore_yqfD"/>
    <property type="match status" value="1"/>
</dbReference>
<gene>
    <name evidence="2" type="primary">yqfD</name>
    <name evidence="2" type="ORF">CGZ75_02455</name>
</gene>
<evidence type="ECO:0000256" key="1">
    <source>
        <dbReference type="SAM" id="Phobius"/>
    </source>
</evidence>
<dbReference type="Proteomes" id="UP000215145">
    <property type="component" value="Unassembled WGS sequence"/>
</dbReference>
<sequence length="397" mass="44888">MKEGWLQKMQGTVTVQVRGESPEALVNAVLEDGLTLWSIRRTSPERMEFSLTVPEFFRLRPYLKRTGCRVHVTRRSGFPFWMKKAGKRKFFAAGIAIFFIGIYLLSSLVWNIEVRGNKTIKTEDLLAAARAEGVYPFQWDWKLPEPTDLAKRLTQRLPDAAWIGVEKKGTRLIVQIVETKKPKATNLRSTRHLIASADAVVTRIIADKGRPVVHVNSRVKKGQILVSGTIGEGANTATVVADGEVRGLVWYEYNIVSPLVQKTNTYTGVTKTKWSVVMFGRSMQVSGYGKNPFETSQTREELQQLGWRDWKLPFGRMKETVMETKTESRTLTREEAVQSGLLQARADMLSKAGSDAVVKEQKILHEKTDNGKVYMKVLLEVDQSIVKEMPLVQMQGE</sequence>
<dbReference type="RefSeq" id="WP_089522707.1">
    <property type="nucleotide sequence ID" value="NZ_NMUQ01000001.1"/>
</dbReference>
<dbReference type="InterPro" id="IPR010690">
    <property type="entry name" value="YqfD"/>
</dbReference>
<evidence type="ECO:0000313" key="3">
    <source>
        <dbReference type="Proteomes" id="UP000215145"/>
    </source>
</evidence>
<dbReference type="OrthoDB" id="1640349at2"/>
<accession>A0A229P104</accession>
<organism evidence="2 3">
    <name type="scientific">Paenibacillus herberti</name>
    <dbReference type="NCBI Taxonomy" id="1619309"/>
    <lineage>
        <taxon>Bacteria</taxon>
        <taxon>Bacillati</taxon>
        <taxon>Bacillota</taxon>
        <taxon>Bacilli</taxon>
        <taxon>Bacillales</taxon>
        <taxon>Paenibacillaceae</taxon>
        <taxon>Paenibacillus</taxon>
    </lineage>
</organism>
<keyword evidence="1" id="KW-1133">Transmembrane helix</keyword>
<proteinExistence type="predicted"/>
<protein>
    <submittedName>
        <fullName evidence="2">Sporulation protein YqfD</fullName>
    </submittedName>
</protein>
<evidence type="ECO:0000313" key="2">
    <source>
        <dbReference type="EMBL" id="OXM15614.1"/>
    </source>
</evidence>
<keyword evidence="3" id="KW-1185">Reference proteome</keyword>
<comment type="caution">
    <text evidence="2">The sequence shown here is derived from an EMBL/GenBank/DDBJ whole genome shotgun (WGS) entry which is preliminary data.</text>
</comment>
<dbReference type="Pfam" id="PF06898">
    <property type="entry name" value="YqfD"/>
    <property type="match status" value="1"/>
</dbReference>
<keyword evidence="1" id="KW-0472">Membrane</keyword>
<name>A0A229P104_9BACL</name>
<dbReference type="EMBL" id="NMUQ01000001">
    <property type="protein sequence ID" value="OXM15614.1"/>
    <property type="molecule type" value="Genomic_DNA"/>
</dbReference>
<feature type="transmembrane region" description="Helical" evidence="1">
    <location>
        <begin position="90"/>
        <end position="110"/>
    </location>
</feature>
<reference evidence="2 3" key="1">
    <citation type="submission" date="2017-07" db="EMBL/GenBank/DDBJ databases">
        <title>Paenibacillus herberti R33 genome sequencing and assembly.</title>
        <authorList>
            <person name="Su W."/>
        </authorList>
    </citation>
    <scope>NUCLEOTIDE SEQUENCE [LARGE SCALE GENOMIC DNA]</scope>
    <source>
        <strain evidence="2 3">R33</strain>
    </source>
</reference>
<keyword evidence="1" id="KW-0812">Transmembrane</keyword>